<evidence type="ECO:0000256" key="1">
    <source>
        <dbReference type="SAM" id="MobiDB-lite"/>
    </source>
</evidence>
<accession>A0A5E4PG51</accession>
<name>A0A5E4PG51_9COXI</name>
<organism evidence="2 3">
    <name type="scientific">Aquicella siphonis</name>
    <dbReference type="NCBI Taxonomy" id="254247"/>
    <lineage>
        <taxon>Bacteria</taxon>
        <taxon>Pseudomonadati</taxon>
        <taxon>Pseudomonadota</taxon>
        <taxon>Gammaproteobacteria</taxon>
        <taxon>Legionellales</taxon>
        <taxon>Coxiellaceae</taxon>
        <taxon>Aquicella</taxon>
    </lineage>
</organism>
<dbReference type="InterPro" id="IPR027417">
    <property type="entry name" value="P-loop_NTPase"/>
</dbReference>
<protein>
    <submittedName>
        <fullName evidence="2">Uncharacterized protein</fullName>
    </submittedName>
</protein>
<gene>
    <name evidence="2" type="ORF">AQUSIP_07170</name>
</gene>
<dbReference type="RefSeq" id="WP_148338735.1">
    <property type="nucleotide sequence ID" value="NZ_LR699119.1"/>
</dbReference>
<dbReference type="SUPFAM" id="SSF52540">
    <property type="entry name" value="P-loop containing nucleoside triphosphate hydrolases"/>
    <property type="match status" value="1"/>
</dbReference>
<feature type="compositionally biased region" description="Basic and acidic residues" evidence="1">
    <location>
        <begin position="194"/>
        <end position="215"/>
    </location>
</feature>
<dbReference type="Proteomes" id="UP000324194">
    <property type="component" value="Chromosome 1"/>
</dbReference>
<keyword evidence="3" id="KW-1185">Reference proteome</keyword>
<dbReference type="KEGG" id="asip:AQUSIP_07170"/>
<reference evidence="2 3" key="1">
    <citation type="submission" date="2019-08" db="EMBL/GenBank/DDBJ databases">
        <authorList>
            <person name="Guy L."/>
        </authorList>
    </citation>
    <scope>NUCLEOTIDE SEQUENCE [LARGE SCALE GENOMIC DNA]</scope>
    <source>
        <strain evidence="2 3">SGT-108</strain>
    </source>
</reference>
<dbReference type="Gene3D" id="3.40.50.300">
    <property type="entry name" value="P-loop containing nucleotide triphosphate hydrolases"/>
    <property type="match status" value="1"/>
</dbReference>
<dbReference type="Pfam" id="PF08477">
    <property type="entry name" value="Roc"/>
    <property type="match status" value="1"/>
</dbReference>
<dbReference type="OrthoDB" id="5646537at2"/>
<dbReference type="EMBL" id="LR699119">
    <property type="protein sequence ID" value="VVC75427.1"/>
    <property type="molecule type" value="Genomic_DNA"/>
</dbReference>
<proteinExistence type="predicted"/>
<feature type="region of interest" description="Disordered" evidence="1">
    <location>
        <begin position="194"/>
        <end position="224"/>
    </location>
</feature>
<evidence type="ECO:0000313" key="2">
    <source>
        <dbReference type="EMBL" id="VVC75427.1"/>
    </source>
</evidence>
<evidence type="ECO:0000313" key="3">
    <source>
        <dbReference type="Proteomes" id="UP000324194"/>
    </source>
</evidence>
<sequence>MEARKDCKVILIGSADSKKAFMDQAEDKDCLPMPRTVGMDFIVVHVNNRRFQLWDMTGQEHFRSITSIYTKNADVYIYIDADPETIKKFESLRDKNTCIAVNFNSFNHSPRDLLGKIDFLFKSEERNEKLNEINIINKSALIMCANLFDDKSLFKLLPPEIASEITKAYYSTKDHYYKQQIFFKCPPQTEQAVESHKKDGRVEISNRRDTEDHSRGPRSGCSIQ</sequence>
<dbReference type="AlphaFoldDB" id="A0A5E4PG51"/>